<dbReference type="PATRIC" id="fig|328812.4.peg.1549"/>
<reference evidence="1 2" key="1">
    <citation type="submission" date="2015-06" db="EMBL/GenBank/DDBJ databases">
        <title>Draft Genome Sequence of Parabacteroides goldsteinii with Putative Novel Metallo-Beta-Lactamases Isolated from a Blood Culture from a Human Patient.</title>
        <authorList>
            <person name="Krogh T.J."/>
            <person name="Agergaard C.N."/>
            <person name="Moller-Jensen J."/>
            <person name="Justesen U.S."/>
        </authorList>
    </citation>
    <scope>NUCLEOTIDE SEQUENCE [LARGE SCALE GENOMIC DNA]</scope>
    <source>
        <strain evidence="1 2">910340</strain>
    </source>
</reference>
<dbReference type="RefSeq" id="WP_048314852.1">
    <property type="nucleotide sequence ID" value="NZ_CALLGB010000039.1"/>
</dbReference>
<evidence type="ECO:0008006" key="3">
    <source>
        <dbReference type="Google" id="ProtNLM"/>
    </source>
</evidence>
<dbReference type="EMBL" id="LFJV01000017">
    <property type="protein sequence ID" value="KMM34431.1"/>
    <property type="molecule type" value="Genomic_DNA"/>
</dbReference>
<comment type="caution">
    <text evidence="1">The sequence shown here is derived from an EMBL/GenBank/DDBJ whole genome shotgun (WGS) entry which is preliminary data.</text>
</comment>
<dbReference type="Proteomes" id="UP000036166">
    <property type="component" value="Unassembled WGS sequence"/>
</dbReference>
<dbReference type="InterPro" id="IPR014127">
    <property type="entry name" value="CHP02757"/>
</dbReference>
<evidence type="ECO:0000313" key="2">
    <source>
        <dbReference type="Proteomes" id="UP000036166"/>
    </source>
</evidence>
<proteinExistence type="predicted"/>
<accession>A0A0J6CDV0</accession>
<name>A0A0J6CDV0_9BACT</name>
<dbReference type="NCBIfam" id="TIGR02757">
    <property type="entry name" value="TIGR02757 family protein"/>
    <property type="match status" value="1"/>
</dbReference>
<gene>
    <name evidence="1" type="ORF">ACM15_06600</name>
</gene>
<protein>
    <recommendedName>
        <fullName evidence="3">TIGR02757 family protein</fullName>
    </recommendedName>
</protein>
<sequence length="256" mass="29642">MNEEIKEKLRRWANEYNVSGFIKDDPVQFPHRYTEKRDIEVSAFITSWISYGRRELILRKANELHDAMGPSPYRWIRNEGYKNLAGNSVEPGKRDTFYRFYTYSHLRQLCDRLKSIYEEYDSLEDALSASPYPNPVTKIQDIFSGIEGIPVLTGTSACKRLAMFLRWMVRKDGIVDFGIWETAIKPHELIIPLDTHVHQISLELGLTEQKNATLKTAVEITEALKQVFPDDPCLGDFALFGYDINRRQTISNPGIF</sequence>
<evidence type="ECO:0000313" key="1">
    <source>
        <dbReference type="EMBL" id="KMM34431.1"/>
    </source>
</evidence>
<dbReference type="AlphaFoldDB" id="A0A0J6CDV0"/>
<organism evidence="1 2">
    <name type="scientific">Parabacteroides goldsteinii</name>
    <dbReference type="NCBI Taxonomy" id="328812"/>
    <lineage>
        <taxon>Bacteria</taxon>
        <taxon>Pseudomonadati</taxon>
        <taxon>Bacteroidota</taxon>
        <taxon>Bacteroidia</taxon>
        <taxon>Bacteroidales</taxon>
        <taxon>Tannerellaceae</taxon>
        <taxon>Parabacteroides</taxon>
    </lineage>
</organism>
<dbReference type="Pfam" id="PF09674">
    <property type="entry name" value="DUF2400"/>
    <property type="match status" value="1"/>
</dbReference>